<proteinExistence type="predicted"/>
<name>A0A0F9L5D0_9ZZZZ</name>
<evidence type="ECO:0000313" key="1">
    <source>
        <dbReference type="EMBL" id="KKM52176.1"/>
    </source>
</evidence>
<gene>
    <name evidence="1" type="ORF">LCGC14_1555060</name>
</gene>
<comment type="caution">
    <text evidence="1">The sequence shown here is derived from an EMBL/GenBank/DDBJ whole genome shotgun (WGS) entry which is preliminary data.</text>
</comment>
<dbReference type="AlphaFoldDB" id="A0A0F9L5D0"/>
<protein>
    <submittedName>
        <fullName evidence="1">Uncharacterized protein</fullName>
    </submittedName>
</protein>
<dbReference type="EMBL" id="LAZR01011939">
    <property type="protein sequence ID" value="KKM52176.1"/>
    <property type="molecule type" value="Genomic_DNA"/>
</dbReference>
<reference evidence="1" key="1">
    <citation type="journal article" date="2015" name="Nature">
        <title>Complex archaea that bridge the gap between prokaryotes and eukaryotes.</title>
        <authorList>
            <person name="Spang A."/>
            <person name="Saw J.H."/>
            <person name="Jorgensen S.L."/>
            <person name="Zaremba-Niedzwiedzka K."/>
            <person name="Martijn J."/>
            <person name="Lind A.E."/>
            <person name="van Eijk R."/>
            <person name="Schleper C."/>
            <person name="Guy L."/>
            <person name="Ettema T.J."/>
        </authorList>
    </citation>
    <scope>NUCLEOTIDE SEQUENCE</scope>
</reference>
<accession>A0A0F9L5D0</accession>
<sequence length="127" mass="14400">MTWCRWTTLDNDRLWCPVCDPDKKRTQRRDTRRWCGPMPNITAPPVSETQQVIDAEAWFTAYYANQELTSPPLADMLAKLERCLSAGCNGLHNGVCVALGSSPCKKQQRAVWFSMLAGDAVCQHWEP</sequence>
<organism evidence="1">
    <name type="scientific">marine sediment metagenome</name>
    <dbReference type="NCBI Taxonomy" id="412755"/>
    <lineage>
        <taxon>unclassified sequences</taxon>
        <taxon>metagenomes</taxon>
        <taxon>ecological metagenomes</taxon>
    </lineage>
</organism>